<feature type="transmembrane region" description="Helical" evidence="8">
    <location>
        <begin position="52"/>
        <end position="70"/>
    </location>
</feature>
<name>A0A1Y6H2F4_9XANT</name>
<dbReference type="EMBL" id="LT853882">
    <property type="protein sequence ID" value="SMQ98551.1"/>
    <property type="molecule type" value="Genomic_DNA"/>
</dbReference>
<evidence type="ECO:0000256" key="2">
    <source>
        <dbReference type="ARBA" id="ARBA00022448"/>
    </source>
</evidence>
<feature type="transmembrane region" description="Helical" evidence="8">
    <location>
        <begin position="249"/>
        <end position="268"/>
    </location>
</feature>
<feature type="transmembrane region" description="Helical" evidence="8">
    <location>
        <begin position="114"/>
        <end position="137"/>
    </location>
</feature>
<keyword evidence="5 8" id="KW-1133">Transmembrane helix</keyword>
<dbReference type="InterPro" id="IPR038770">
    <property type="entry name" value="Na+/solute_symporter_sf"/>
</dbReference>
<feature type="transmembrane region" description="Helical" evidence="8">
    <location>
        <begin position="397"/>
        <end position="416"/>
    </location>
</feature>
<dbReference type="GO" id="GO:0016020">
    <property type="term" value="C:membrane"/>
    <property type="evidence" value="ECO:0007669"/>
    <property type="project" value="UniProtKB-SubCell"/>
</dbReference>
<feature type="transmembrane region" description="Helical" evidence="8">
    <location>
        <begin position="299"/>
        <end position="318"/>
    </location>
</feature>
<evidence type="ECO:0000313" key="11">
    <source>
        <dbReference type="EMBL" id="SMR03984.1"/>
    </source>
</evidence>
<dbReference type="STRING" id="48664.BER92_13035"/>
<dbReference type="GO" id="GO:1902600">
    <property type="term" value="P:proton transmembrane transport"/>
    <property type="evidence" value="ECO:0007669"/>
    <property type="project" value="InterPro"/>
</dbReference>
<dbReference type="PANTHER" id="PTHR32468:SF0">
    <property type="entry name" value="K(+)_H(+) ANTIPORTER 1"/>
    <property type="match status" value="1"/>
</dbReference>
<dbReference type="Proteomes" id="UP000195877">
    <property type="component" value="Chromosome 1"/>
</dbReference>
<feature type="transmembrane region" description="Helical" evidence="8">
    <location>
        <begin position="20"/>
        <end position="40"/>
    </location>
</feature>
<protein>
    <submittedName>
        <fullName evidence="11">Cation:proton antiporter</fullName>
    </submittedName>
    <submittedName>
        <fullName evidence="10">High-affinity Na(+)/H(+) antiporter NhaS3</fullName>
    </submittedName>
</protein>
<evidence type="ECO:0000256" key="7">
    <source>
        <dbReference type="ARBA" id="ARBA00023136"/>
    </source>
</evidence>
<keyword evidence="3" id="KW-0050">Antiport</keyword>
<feature type="transmembrane region" description="Helical" evidence="8">
    <location>
        <begin position="274"/>
        <end position="292"/>
    </location>
</feature>
<accession>A0A1Y6H2F4</accession>
<keyword evidence="12" id="KW-1185">Reference proteome</keyword>
<dbReference type="EMBL" id="LT853885">
    <property type="protein sequence ID" value="SMR03984.1"/>
    <property type="molecule type" value="Genomic_DNA"/>
</dbReference>
<feature type="transmembrane region" description="Helical" evidence="8">
    <location>
        <begin position="215"/>
        <end position="237"/>
    </location>
</feature>
<feature type="transmembrane region" description="Helical" evidence="8">
    <location>
        <begin position="330"/>
        <end position="353"/>
    </location>
</feature>
<dbReference type="Proteomes" id="UP000195953">
    <property type="component" value="Chromosome 1"/>
</dbReference>
<dbReference type="InterPro" id="IPR050794">
    <property type="entry name" value="CPA2_transporter"/>
</dbReference>
<reference evidence="10 12" key="2">
    <citation type="submission" date="2017-05" db="EMBL/GenBank/DDBJ databases">
        <authorList>
            <person name="Blom J."/>
        </authorList>
    </citation>
    <scope>NUCLEOTIDE SEQUENCE [LARGE SCALE GENOMIC DNA]</scope>
    <source>
        <strain evidence="10">PD885</strain>
    </source>
</reference>
<evidence type="ECO:0000256" key="4">
    <source>
        <dbReference type="ARBA" id="ARBA00022692"/>
    </source>
</evidence>
<dbReference type="InterPro" id="IPR006153">
    <property type="entry name" value="Cation/H_exchanger_TM"/>
</dbReference>
<feature type="transmembrane region" description="Helical" evidence="8">
    <location>
        <begin position="82"/>
        <end position="102"/>
    </location>
</feature>
<comment type="subcellular location">
    <subcellularLocation>
        <location evidence="1">Membrane</location>
        <topology evidence="1">Multi-pass membrane protein</topology>
    </subcellularLocation>
</comment>
<evidence type="ECO:0000256" key="1">
    <source>
        <dbReference type="ARBA" id="ARBA00004141"/>
    </source>
</evidence>
<dbReference type="Pfam" id="PF00999">
    <property type="entry name" value="Na_H_Exchanger"/>
    <property type="match status" value="1"/>
</dbReference>
<feature type="domain" description="Cation/H+ exchanger transmembrane" evidence="9">
    <location>
        <begin position="29"/>
        <end position="417"/>
    </location>
</feature>
<keyword evidence="4 8" id="KW-0812">Transmembrane</keyword>
<keyword evidence="2" id="KW-0813">Transport</keyword>
<gene>
    <name evidence="11" type="primary">yjl094C</name>
    <name evidence="10" type="synonym">nhaS3</name>
    <name evidence="11" type="ORF">PD5205_02694</name>
    <name evidence="10" type="ORF">PD885_01300</name>
</gene>
<evidence type="ECO:0000259" key="9">
    <source>
        <dbReference type="Pfam" id="PF00999"/>
    </source>
</evidence>
<evidence type="ECO:0000313" key="13">
    <source>
        <dbReference type="Proteomes" id="UP000195953"/>
    </source>
</evidence>
<keyword evidence="6" id="KW-0406">Ion transport</keyword>
<dbReference type="AlphaFoldDB" id="A0A1Y6H2F4"/>
<evidence type="ECO:0000313" key="12">
    <source>
        <dbReference type="Proteomes" id="UP000195877"/>
    </source>
</evidence>
<dbReference type="eggNOG" id="COG0475">
    <property type="taxonomic scope" value="Bacteria"/>
</dbReference>
<feature type="transmembrane region" description="Helical" evidence="8">
    <location>
        <begin position="184"/>
        <end position="209"/>
    </location>
</feature>
<dbReference type="Gene3D" id="1.20.1530.20">
    <property type="match status" value="1"/>
</dbReference>
<evidence type="ECO:0000256" key="5">
    <source>
        <dbReference type="ARBA" id="ARBA00022989"/>
    </source>
</evidence>
<dbReference type="PANTHER" id="PTHR32468">
    <property type="entry name" value="CATION/H + ANTIPORTER"/>
    <property type="match status" value="1"/>
</dbReference>
<evidence type="ECO:0000313" key="10">
    <source>
        <dbReference type="EMBL" id="SMQ98551.1"/>
    </source>
</evidence>
<proteinExistence type="predicted"/>
<reference evidence="11 13" key="1">
    <citation type="submission" date="2017-05" db="EMBL/GenBank/DDBJ databases">
        <authorList>
            <person name="Song R."/>
            <person name="Chenine A.L."/>
            <person name="Ruprecht R.M."/>
        </authorList>
    </citation>
    <scope>NUCLEOTIDE SEQUENCE [LARGE SCALE GENOMIC DNA]</scope>
    <source>
        <strain evidence="11">PD5205</strain>
    </source>
</reference>
<sequence length="433" mass="46569">MIRALLRDVAERMTTAQMSVYFFLQAAAILLVCRLLGMLAKRIGQPQVVGEMIAGVMLGPSLFGLLLPQWQASLFPKQTMDMLYVFAQFGVGLYMFLVGTDFRGDHFRARYRSAMSVSLAGIAVPFALAFALCPWLIDVDGLFSEKAKLMEASLFLGAAIAITAFPMLARIIHERGLTNSPLGTLALTAGAFDDAAAWCILAVVLASSGGSWGTAYLAIGGGVGYALFMIFVGRHLLRRLANYVVPDQPLSNSVLAVILILFCLSAWAMDAIGIHAVFGGFLLGVCLPRGALTEKLREMMQPFVVVLLLPLFFTYSGLKTQLSVLLQPQIMLAGVAILAASFIGKGVACWAAARATGENNRDAMAIGSLMNARGLMELIIINIGLQAGVIAQGLFSVLVLMAILSTLMATPLFNWIMRRHANVTDAVPSLQQR</sequence>
<evidence type="ECO:0000256" key="8">
    <source>
        <dbReference type="SAM" id="Phobius"/>
    </source>
</evidence>
<feature type="transmembrane region" description="Helical" evidence="8">
    <location>
        <begin position="374"/>
        <end position="391"/>
    </location>
</feature>
<evidence type="ECO:0000256" key="3">
    <source>
        <dbReference type="ARBA" id="ARBA00022449"/>
    </source>
</evidence>
<evidence type="ECO:0000256" key="6">
    <source>
        <dbReference type="ARBA" id="ARBA00023065"/>
    </source>
</evidence>
<keyword evidence="7 8" id="KW-0472">Membrane</keyword>
<feature type="transmembrane region" description="Helical" evidence="8">
    <location>
        <begin position="149"/>
        <end position="172"/>
    </location>
</feature>
<dbReference type="GO" id="GO:0015297">
    <property type="term" value="F:antiporter activity"/>
    <property type="evidence" value="ECO:0007669"/>
    <property type="project" value="UniProtKB-KW"/>
</dbReference>
<organism evidence="11 13">
    <name type="scientific">Xanthomonas fragariae</name>
    <dbReference type="NCBI Taxonomy" id="48664"/>
    <lineage>
        <taxon>Bacteria</taxon>
        <taxon>Pseudomonadati</taxon>
        <taxon>Pseudomonadota</taxon>
        <taxon>Gammaproteobacteria</taxon>
        <taxon>Lysobacterales</taxon>
        <taxon>Lysobacteraceae</taxon>
        <taxon>Xanthomonas</taxon>
    </lineage>
</organism>